<reference evidence="10 11" key="1">
    <citation type="submission" date="2016-10" db="EMBL/GenBank/DDBJ databases">
        <authorList>
            <person name="de Groot N.N."/>
        </authorList>
    </citation>
    <scope>NUCLEOTIDE SEQUENCE [LARGE SCALE GENOMIC DNA]</scope>
    <source>
        <strain evidence="10 11">DSM 15893</strain>
    </source>
</reference>
<dbReference type="Pfam" id="PF00089">
    <property type="entry name" value="Trypsin"/>
    <property type="match status" value="1"/>
</dbReference>
<dbReference type="InterPro" id="IPR013783">
    <property type="entry name" value="Ig-like_fold"/>
</dbReference>
<protein>
    <submittedName>
        <fullName evidence="10">Secreted trypsin-like serine protease</fullName>
    </submittedName>
</protein>
<evidence type="ECO:0000256" key="7">
    <source>
        <dbReference type="SAM" id="MobiDB-lite"/>
    </source>
</evidence>
<dbReference type="FunFam" id="2.40.10.10:FF:000002">
    <property type="entry name" value="Transmembrane protease serine"/>
    <property type="match status" value="1"/>
</dbReference>
<dbReference type="InterPro" id="IPR009003">
    <property type="entry name" value="Peptidase_S1_PA"/>
</dbReference>
<dbReference type="OrthoDB" id="9813836at2"/>
<evidence type="ECO:0000313" key="11">
    <source>
        <dbReference type="Proteomes" id="UP000182692"/>
    </source>
</evidence>
<evidence type="ECO:0000256" key="3">
    <source>
        <dbReference type="ARBA" id="ARBA00022670"/>
    </source>
</evidence>
<comment type="subcellular location">
    <subcellularLocation>
        <location evidence="1">Secreted</location>
    </subcellularLocation>
</comment>
<evidence type="ECO:0000256" key="1">
    <source>
        <dbReference type="ARBA" id="ARBA00004613"/>
    </source>
</evidence>
<dbReference type="PRINTS" id="PR00722">
    <property type="entry name" value="CHYMOTRYPSIN"/>
</dbReference>
<organism evidence="10 11">
    <name type="scientific">Enterovibrio norvegicus DSM 15893</name>
    <dbReference type="NCBI Taxonomy" id="1121869"/>
    <lineage>
        <taxon>Bacteria</taxon>
        <taxon>Pseudomonadati</taxon>
        <taxon>Pseudomonadota</taxon>
        <taxon>Gammaproteobacteria</taxon>
        <taxon>Vibrionales</taxon>
        <taxon>Vibrionaceae</taxon>
        <taxon>Enterovibrio</taxon>
    </lineage>
</organism>
<feature type="chain" id="PRO_5010169588" evidence="8">
    <location>
        <begin position="22"/>
        <end position="516"/>
    </location>
</feature>
<keyword evidence="4 6" id="KW-0378">Hydrolase</keyword>
<evidence type="ECO:0000259" key="9">
    <source>
        <dbReference type="PROSITE" id="PS50240"/>
    </source>
</evidence>
<evidence type="ECO:0000256" key="2">
    <source>
        <dbReference type="ARBA" id="ARBA00022525"/>
    </source>
</evidence>
<dbReference type="RefSeq" id="WP_074927550.1">
    <property type="nucleotide sequence ID" value="NZ_FOWR01000023.1"/>
</dbReference>
<dbReference type="PANTHER" id="PTHR24264">
    <property type="entry name" value="TRYPSIN-RELATED"/>
    <property type="match status" value="1"/>
</dbReference>
<dbReference type="InterPro" id="IPR050127">
    <property type="entry name" value="Serine_Proteases_S1"/>
</dbReference>
<dbReference type="CDD" id="cd00190">
    <property type="entry name" value="Tryp_SPc"/>
    <property type="match status" value="1"/>
</dbReference>
<dbReference type="SUPFAM" id="SSF50494">
    <property type="entry name" value="Trypsin-like serine proteases"/>
    <property type="match status" value="1"/>
</dbReference>
<dbReference type="EMBL" id="FOWR01000023">
    <property type="protein sequence ID" value="SFP74854.1"/>
    <property type="molecule type" value="Genomic_DNA"/>
</dbReference>
<sequence length="516" mass="54072">MNKKLSTLFIGAAFAPSLLLAQPLDTKDVSPRIVGGKPAAPENWAFYTQIVNRPSNRSFCGASYIGDGYVLTAAHCVDNDAPNHIAVKIGGIRYNGTDGVRVNVEQIFVHPDFNTRTLANDIALLKLTNVPSGVQAVDIAAGSVSQYAVEGDTLTVAGLGRTSEGGSSPTVLQEVDVPLVSDAVCRQSGGNYANVGNVSFCAGIPAGGIDSCQGDSGGPLVINQAGQITQLGIVSWGIGCARPGKYGVYSDIAALRRFVDGIVGNSNDVPSVEYKANETLTAFNWGDIKQHAFAINNTGSVGFTVENVNVTGSGVATSPVIANDQCTMATLAAGESCQIEVEFGASMAGTATATANLTFDIDKTTTIYRAKVSAIAKDPSTPPTGTCQDEWKPGTIYLTGDTVNWANTTWQAKWWTQGDNPSQSNEWGVWKAIGSVDCSPTTPPVNPPTEPEPPTEPPANGNAYEVGQNYNAGDIVTNNGESFECLSWPNSLWCSGTPSVYAPGTGTSWQLAWAKQ</sequence>
<gene>
    <name evidence="10" type="ORF">SAMN03084138_03008</name>
</gene>
<feature type="domain" description="Peptidase S1" evidence="9">
    <location>
        <begin position="33"/>
        <end position="267"/>
    </location>
</feature>
<evidence type="ECO:0000256" key="4">
    <source>
        <dbReference type="ARBA" id="ARBA00022801"/>
    </source>
</evidence>
<dbReference type="GO" id="GO:0005615">
    <property type="term" value="C:extracellular space"/>
    <property type="evidence" value="ECO:0007669"/>
    <property type="project" value="TreeGrafter"/>
</dbReference>
<dbReference type="PROSITE" id="PS50240">
    <property type="entry name" value="TRYPSIN_DOM"/>
    <property type="match status" value="1"/>
</dbReference>
<feature type="compositionally biased region" description="Pro residues" evidence="7">
    <location>
        <begin position="441"/>
        <end position="457"/>
    </location>
</feature>
<dbReference type="PANTHER" id="PTHR24264:SF65">
    <property type="entry name" value="SRCR DOMAIN-CONTAINING PROTEIN"/>
    <property type="match status" value="1"/>
</dbReference>
<dbReference type="InterPro" id="IPR018114">
    <property type="entry name" value="TRYPSIN_HIS"/>
</dbReference>
<dbReference type="Gene3D" id="2.10.10.20">
    <property type="entry name" value="Carbohydrate-binding module superfamily 5/12"/>
    <property type="match status" value="1"/>
</dbReference>
<dbReference type="PROSITE" id="PS00134">
    <property type="entry name" value="TRYPSIN_HIS"/>
    <property type="match status" value="1"/>
</dbReference>
<evidence type="ECO:0000256" key="5">
    <source>
        <dbReference type="ARBA" id="ARBA00023157"/>
    </source>
</evidence>
<dbReference type="SUPFAM" id="SSF51055">
    <property type="entry name" value="Carbohydrate binding domain"/>
    <property type="match status" value="1"/>
</dbReference>
<evidence type="ECO:0000256" key="8">
    <source>
        <dbReference type="SAM" id="SignalP"/>
    </source>
</evidence>
<dbReference type="SMART" id="SM00020">
    <property type="entry name" value="Tryp_SPc"/>
    <property type="match status" value="1"/>
</dbReference>
<dbReference type="STRING" id="1121869.SAMN03084138_03008"/>
<dbReference type="InterPro" id="IPR001254">
    <property type="entry name" value="Trypsin_dom"/>
</dbReference>
<dbReference type="InterPro" id="IPR003610">
    <property type="entry name" value="CBM5/12"/>
</dbReference>
<dbReference type="InterPro" id="IPR036573">
    <property type="entry name" value="CBM_sf_5/12"/>
</dbReference>
<dbReference type="FunFam" id="2.40.10.10:FF:000068">
    <property type="entry name" value="transmembrane protease serine 2"/>
    <property type="match status" value="1"/>
</dbReference>
<dbReference type="GO" id="GO:0006508">
    <property type="term" value="P:proteolysis"/>
    <property type="evidence" value="ECO:0007669"/>
    <property type="project" value="UniProtKB-KW"/>
</dbReference>
<keyword evidence="6" id="KW-0720">Serine protease</keyword>
<dbReference type="AlphaFoldDB" id="A0A1I5SVP5"/>
<feature type="region of interest" description="Disordered" evidence="7">
    <location>
        <begin position="438"/>
        <end position="464"/>
    </location>
</feature>
<dbReference type="GeneID" id="35870376"/>
<dbReference type="GO" id="GO:0005975">
    <property type="term" value="P:carbohydrate metabolic process"/>
    <property type="evidence" value="ECO:0007669"/>
    <property type="project" value="InterPro"/>
</dbReference>
<dbReference type="Pfam" id="PF02839">
    <property type="entry name" value="CBM_5_12"/>
    <property type="match status" value="1"/>
</dbReference>
<feature type="signal peptide" evidence="8">
    <location>
        <begin position="1"/>
        <end position="21"/>
    </location>
</feature>
<keyword evidence="2" id="KW-0964">Secreted</keyword>
<dbReference type="GO" id="GO:0004553">
    <property type="term" value="F:hydrolase activity, hydrolyzing O-glycosyl compounds"/>
    <property type="evidence" value="ECO:0007669"/>
    <property type="project" value="InterPro"/>
</dbReference>
<proteinExistence type="predicted"/>
<dbReference type="InterPro" id="IPR043504">
    <property type="entry name" value="Peptidase_S1_PA_chymotrypsin"/>
</dbReference>
<dbReference type="InterPro" id="IPR001314">
    <property type="entry name" value="Peptidase_S1A"/>
</dbReference>
<dbReference type="InterPro" id="IPR033116">
    <property type="entry name" value="TRYPSIN_SER"/>
</dbReference>
<keyword evidence="5" id="KW-1015">Disulfide bond</keyword>
<evidence type="ECO:0000256" key="6">
    <source>
        <dbReference type="RuleBase" id="RU363034"/>
    </source>
</evidence>
<keyword evidence="8" id="KW-0732">Signal</keyword>
<dbReference type="GO" id="GO:0004252">
    <property type="term" value="F:serine-type endopeptidase activity"/>
    <property type="evidence" value="ECO:0007669"/>
    <property type="project" value="InterPro"/>
</dbReference>
<accession>A0A1I5SVP5</accession>
<dbReference type="Gene3D" id="2.60.40.10">
    <property type="entry name" value="Immunoglobulins"/>
    <property type="match status" value="1"/>
</dbReference>
<dbReference type="PROSITE" id="PS00135">
    <property type="entry name" value="TRYPSIN_SER"/>
    <property type="match status" value="1"/>
</dbReference>
<dbReference type="Gene3D" id="2.40.10.10">
    <property type="entry name" value="Trypsin-like serine proteases"/>
    <property type="match status" value="1"/>
</dbReference>
<dbReference type="GO" id="GO:0030246">
    <property type="term" value="F:carbohydrate binding"/>
    <property type="evidence" value="ECO:0007669"/>
    <property type="project" value="InterPro"/>
</dbReference>
<dbReference type="Proteomes" id="UP000182692">
    <property type="component" value="Unassembled WGS sequence"/>
</dbReference>
<evidence type="ECO:0000313" key="10">
    <source>
        <dbReference type="EMBL" id="SFP74854.1"/>
    </source>
</evidence>
<name>A0A1I5SVP5_9GAMM</name>
<keyword evidence="3 6" id="KW-0645">Protease</keyword>
<dbReference type="CDD" id="cd12215">
    <property type="entry name" value="ChiC_BD"/>
    <property type="match status" value="1"/>
</dbReference>
<dbReference type="SMART" id="SM00495">
    <property type="entry name" value="ChtBD3"/>
    <property type="match status" value="2"/>
</dbReference>